<dbReference type="EMBL" id="LHQM01000017">
    <property type="protein sequence ID" value="KPJ22357.1"/>
    <property type="molecule type" value="Genomic_DNA"/>
</dbReference>
<dbReference type="GO" id="GO:0045892">
    <property type="term" value="P:negative regulation of DNA-templated transcription"/>
    <property type="evidence" value="ECO:0007669"/>
    <property type="project" value="InterPro"/>
</dbReference>
<comment type="caution">
    <text evidence="5">The sequence shown here is derived from an EMBL/GenBank/DDBJ whole genome shotgun (WGS) entry which is preliminary data.</text>
</comment>
<dbReference type="Gene3D" id="1.10.10.10">
    <property type="entry name" value="Winged helix-like DNA-binding domain superfamily/Winged helix DNA-binding domain"/>
    <property type="match status" value="1"/>
</dbReference>
<evidence type="ECO:0000313" key="6">
    <source>
        <dbReference type="Proteomes" id="UP000049578"/>
    </source>
</evidence>
<dbReference type="PATRIC" id="fig|119224.3.peg.519"/>
<dbReference type="InterPro" id="IPR036390">
    <property type="entry name" value="WH_DNA-bd_sf"/>
</dbReference>
<proteinExistence type="inferred from homology"/>
<dbReference type="STRING" id="119224.AKK44_04910"/>
<dbReference type="SUPFAM" id="SSF46785">
    <property type="entry name" value="Winged helix' DNA-binding domain"/>
    <property type="match status" value="1"/>
</dbReference>
<protein>
    <submittedName>
        <fullName evidence="5">Uracil phosphoribosyltransferase</fullName>
    </submittedName>
</protein>
<dbReference type="PIRSF" id="PIRSF019455">
    <property type="entry name" value="CopR_AtkY"/>
    <property type="match status" value="1"/>
</dbReference>
<dbReference type="InterPro" id="IPR014071">
    <property type="entry name" value="Cu_transp_CopY/TcrY"/>
</dbReference>
<evidence type="ECO:0000256" key="1">
    <source>
        <dbReference type="ARBA" id="ARBA00011046"/>
    </source>
</evidence>
<reference evidence="5 6" key="1">
    <citation type="submission" date="2015-08" db="EMBL/GenBank/DDBJ databases">
        <title>Genome sequence of Streptococcus phocae subsp. phocae ATCC 51973T isolated from liver specimen obtained from seal.</title>
        <authorList>
            <person name="Avendano-Herrera R."/>
        </authorList>
    </citation>
    <scope>NUCLEOTIDE SEQUENCE [LARGE SCALE GENOMIC DNA]</scope>
    <source>
        <strain evidence="5 6">ATCC 51973</strain>
    </source>
</reference>
<sequence length="140" mass="16176">MVQISDSEWEVMRVVWAKGEIKSGEIIRILKQKYQWSDSTIKTLIGRLVDKKALLTQRQGRAYVYQAHLDQEAFQLAALSEVLGKVCQRQHTHLIKGLLEELPMTLRDIQDLQSLLEVKKETAMQEVPCRCLKGQCHCKQ</sequence>
<evidence type="ECO:0000256" key="4">
    <source>
        <dbReference type="ARBA" id="ARBA00023163"/>
    </source>
</evidence>
<keyword evidence="3" id="KW-0238">DNA-binding</keyword>
<dbReference type="RefSeq" id="WP_054278762.1">
    <property type="nucleotide sequence ID" value="NZ_LHQM01000017.1"/>
</dbReference>
<accession>A0A0P6S2N5</accession>
<keyword evidence="6" id="KW-1185">Reference proteome</keyword>
<evidence type="ECO:0000256" key="2">
    <source>
        <dbReference type="ARBA" id="ARBA00023015"/>
    </source>
</evidence>
<keyword evidence="4" id="KW-0804">Transcription</keyword>
<keyword evidence="5" id="KW-0328">Glycosyltransferase</keyword>
<comment type="similarity">
    <text evidence="1">Belongs to the BlaI transcriptional regulatory family.</text>
</comment>
<organism evidence="5 6">
    <name type="scientific">Streptococcus phocae</name>
    <dbReference type="NCBI Taxonomy" id="119224"/>
    <lineage>
        <taxon>Bacteria</taxon>
        <taxon>Bacillati</taxon>
        <taxon>Bacillota</taxon>
        <taxon>Bacilli</taxon>
        <taxon>Lactobacillales</taxon>
        <taxon>Streptococcaceae</taxon>
        <taxon>Streptococcus</taxon>
    </lineage>
</organism>
<dbReference type="InterPro" id="IPR005650">
    <property type="entry name" value="BlaI_family"/>
</dbReference>
<name>A0A0P6S2N5_9STRE</name>
<dbReference type="Proteomes" id="UP000049578">
    <property type="component" value="Unassembled WGS sequence"/>
</dbReference>
<dbReference type="GO" id="GO:0016757">
    <property type="term" value="F:glycosyltransferase activity"/>
    <property type="evidence" value="ECO:0007669"/>
    <property type="project" value="UniProtKB-KW"/>
</dbReference>
<keyword evidence="2" id="KW-0805">Transcription regulation</keyword>
<dbReference type="NCBIfam" id="TIGR02698">
    <property type="entry name" value="CopY_TcrY"/>
    <property type="match status" value="1"/>
</dbReference>
<evidence type="ECO:0000256" key="3">
    <source>
        <dbReference type="ARBA" id="ARBA00023125"/>
    </source>
</evidence>
<dbReference type="GO" id="GO:0003677">
    <property type="term" value="F:DNA binding"/>
    <property type="evidence" value="ECO:0007669"/>
    <property type="project" value="UniProtKB-KW"/>
</dbReference>
<evidence type="ECO:0000313" key="5">
    <source>
        <dbReference type="EMBL" id="KPJ22357.1"/>
    </source>
</evidence>
<dbReference type="Pfam" id="PF03965">
    <property type="entry name" value="Penicillinase_R"/>
    <property type="match status" value="1"/>
</dbReference>
<gene>
    <name evidence="5" type="ORF">AKK44_04910</name>
</gene>
<keyword evidence="5" id="KW-0808">Transferase</keyword>
<dbReference type="InterPro" id="IPR036388">
    <property type="entry name" value="WH-like_DNA-bd_sf"/>
</dbReference>
<dbReference type="AlphaFoldDB" id="A0A0P6S2N5"/>